<name>A0A914D6X5_9BILA</name>
<dbReference type="InterPro" id="IPR045068">
    <property type="entry name" value="BACURD1-3"/>
</dbReference>
<feature type="compositionally biased region" description="Polar residues" evidence="1">
    <location>
        <begin position="247"/>
        <end position="256"/>
    </location>
</feature>
<dbReference type="InterPro" id="IPR011333">
    <property type="entry name" value="SKP1/BTB/POZ_sf"/>
</dbReference>
<feature type="region of interest" description="Disordered" evidence="1">
    <location>
        <begin position="247"/>
        <end position="273"/>
    </location>
</feature>
<evidence type="ECO:0000313" key="4">
    <source>
        <dbReference type="WBParaSite" id="ACRNAN_scaffold2024.g12624.t1"/>
    </source>
</evidence>
<evidence type="ECO:0000313" key="3">
    <source>
        <dbReference type="Proteomes" id="UP000887540"/>
    </source>
</evidence>
<sequence length="273" mass="32069">MDHSDVIKLDVGGKKFETTKSTITKYDTMLRRMFSDNFEPKLNSEGYVFIDRPGKNFDYILNYMRDGKVALPTDRNQVKEILMEARFFCFRELEILCENFLIGNWVDDDMPTIRCVYTKDEKLEVIKRSKVVVFLLLSLNEVLQSSQERRNNFMGQIREFENRRRAYPRMPLVLDLTKDQKRQAFEKQESMGDPRNSDMYLEAYVHGQLHAKLAYSQEAVIGPRDETSLRETLETLSYFLTDTIPTTTVSEAQENPNPRVRLPQERPSPTTRH</sequence>
<reference evidence="4" key="1">
    <citation type="submission" date="2022-11" db="UniProtKB">
        <authorList>
            <consortium name="WormBaseParasite"/>
        </authorList>
    </citation>
    <scope>IDENTIFICATION</scope>
</reference>
<dbReference type="GO" id="GO:0051260">
    <property type="term" value="P:protein homooligomerization"/>
    <property type="evidence" value="ECO:0007669"/>
    <property type="project" value="InterPro"/>
</dbReference>
<evidence type="ECO:0000256" key="1">
    <source>
        <dbReference type="SAM" id="MobiDB-lite"/>
    </source>
</evidence>
<evidence type="ECO:0000259" key="2">
    <source>
        <dbReference type="PROSITE" id="PS50097"/>
    </source>
</evidence>
<proteinExistence type="predicted"/>
<keyword evidence="3" id="KW-1185">Reference proteome</keyword>
<dbReference type="Proteomes" id="UP000887540">
    <property type="component" value="Unplaced"/>
</dbReference>
<dbReference type="WBParaSite" id="ACRNAN_scaffold2024.g12624.t1">
    <property type="protein sequence ID" value="ACRNAN_scaffold2024.g12624.t1"/>
    <property type="gene ID" value="ACRNAN_scaffold2024.g12624"/>
</dbReference>
<dbReference type="PANTHER" id="PTHR11145">
    <property type="entry name" value="BTB/POZ DOMAIN-CONTAINING ADAPTER FOR CUL3-MEDIATED RHOA DEGRADATION PROTEIN FAMILY MEMBER"/>
    <property type="match status" value="1"/>
</dbReference>
<dbReference type="PROSITE" id="PS50097">
    <property type="entry name" value="BTB"/>
    <property type="match status" value="1"/>
</dbReference>
<feature type="domain" description="BTB" evidence="2">
    <location>
        <begin position="5"/>
        <end position="73"/>
    </location>
</feature>
<dbReference type="SUPFAM" id="SSF54695">
    <property type="entry name" value="POZ domain"/>
    <property type="match status" value="1"/>
</dbReference>
<dbReference type="PANTHER" id="PTHR11145:SF8">
    <property type="entry name" value="RE57120P"/>
    <property type="match status" value="1"/>
</dbReference>
<dbReference type="Pfam" id="PF02214">
    <property type="entry name" value="BTB_2"/>
    <property type="match status" value="1"/>
</dbReference>
<accession>A0A914D6X5</accession>
<protein>
    <submittedName>
        <fullName evidence="4">BTB domain-containing protein</fullName>
    </submittedName>
</protein>
<dbReference type="Gene3D" id="3.30.710.10">
    <property type="entry name" value="Potassium Channel Kv1.1, Chain A"/>
    <property type="match status" value="1"/>
</dbReference>
<dbReference type="InterPro" id="IPR003131">
    <property type="entry name" value="T1-type_BTB"/>
</dbReference>
<dbReference type="AlphaFoldDB" id="A0A914D6X5"/>
<dbReference type="SMART" id="SM00225">
    <property type="entry name" value="BTB"/>
    <property type="match status" value="1"/>
</dbReference>
<organism evidence="3 4">
    <name type="scientific">Acrobeloides nanus</name>
    <dbReference type="NCBI Taxonomy" id="290746"/>
    <lineage>
        <taxon>Eukaryota</taxon>
        <taxon>Metazoa</taxon>
        <taxon>Ecdysozoa</taxon>
        <taxon>Nematoda</taxon>
        <taxon>Chromadorea</taxon>
        <taxon>Rhabditida</taxon>
        <taxon>Tylenchina</taxon>
        <taxon>Cephalobomorpha</taxon>
        <taxon>Cephaloboidea</taxon>
        <taxon>Cephalobidae</taxon>
        <taxon>Acrobeloides</taxon>
    </lineage>
</organism>
<dbReference type="InterPro" id="IPR000210">
    <property type="entry name" value="BTB/POZ_dom"/>
</dbReference>